<dbReference type="RefSeq" id="WP_074752066.1">
    <property type="nucleotide sequence ID" value="NZ_FOTJ01000031.1"/>
</dbReference>
<accession>A0A1I4J4M0</accession>
<dbReference type="OrthoDB" id="2243644at2"/>
<evidence type="ECO:0000313" key="1">
    <source>
        <dbReference type="EMBL" id="SFL61524.1"/>
    </source>
</evidence>
<evidence type="ECO:0000313" key="2">
    <source>
        <dbReference type="Proteomes" id="UP000181969"/>
    </source>
</evidence>
<dbReference type="EMBL" id="FOTJ01000031">
    <property type="protein sequence ID" value="SFL61524.1"/>
    <property type="molecule type" value="Genomic_DNA"/>
</dbReference>
<gene>
    <name evidence="1" type="ORF">SAMN05216438_1313</name>
</gene>
<protein>
    <submittedName>
        <fullName evidence="1">Uncharacterized protein</fullName>
    </submittedName>
</protein>
<reference evidence="1 2" key="1">
    <citation type="submission" date="2016-10" db="EMBL/GenBank/DDBJ databases">
        <authorList>
            <person name="de Groot N.N."/>
        </authorList>
    </citation>
    <scope>NUCLEOTIDE SEQUENCE [LARGE SCALE GENOMIC DNA]</scope>
    <source>
        <strain evidence="1 2">M79</strain>
    </source>
</reference>
<organism evidence="1 2">
    <name type="scientific">Lactococcus garvieae</name>
    <dbReference type="NCBI Taxonomy" id="1363"/>
    <lineage>
        <taxon>Bacteria</taxon>
        <taxon>Bacillati</taxon>
        <taxon>Bacillota</taxon>
        <taxon>Bacilli</taxon>
        <taxon>Lactobacillales</taxon>
        <taxon>Streptococcaceae</taxon>
        <taxon>Lactococcus</taxon>
    </lineage>
</organism>
<dbReference type="AlphaFoldDB" id="A0A1I4J4M0"/>
<dbReference type="Proteomes" id="UP000181969">
    <property type="component" value="Unassembled WGS sequence"/>
</dbReference>
<proteinExistence type="predicted"/>
<name>A0A1I4J4M0_9LACT</name>
<sequence length="99" mass="11626">MKIESKNFVLMPRHLRRFNGNVVQLFDGRKGKINYPYLMVSDGNTKLPVMVERKENFQEIQMILKKEKVGYSIFAERKNKFSELKVLGKKDKGAKFCPQ</sequence>